<keyword evidence="5" id="KW-0121">Carboxypeptidase</keyword>
<evidence type="ECO:0000256" key="3">
    <source>
        <dbReference type="ARBA" id="ARBA00023237"/>
    </source>
</evidence>
<dbReference type="STRING" id="474950.SAMN05421771_0071"/>
<keyword evidence="6" id="KW-1185">Reference proteome</keyword>
<dbReference type="SUPFAM" id="SSF56935">
    <property type="entry name" value="Porins"/>
    <property type="match status" value="1"/>
</dbReference>
<dbReference type="Gene3D" id="2.40.170.20">
    <property type="entry name" value="TonB-dependent receptor, beta-barrel domain"/>
    <property type="match status" value="1"/>
</dbReference>
<dbReference type="GO" id="GO:0004180">
    <property type="term" value="F:carboxypeptidase activity"/>
    <property type="evidence" value="ECO:0007669"/>
    <property type="project" value="UniProtKB-KW"/>
</dbReference>
<keyword evidence="3" id="KW-0998">Cell outer membrane</keyword>
<dbReference type="GO" id="GO:0009279">
    <property type="term" value="C:cell outer membrane"/>
    <property type="evidence" value="ECO:0007669"/>
    <property type="project" value="UniProtKB-SubCell"/>
</dbReference>
<dbReference type="Pfam" id="PF13620">
    <property type="entry name" value="CarboxypepD_reg"/>
    <property type="match status" value="1"/>
</dbReference>
<evidence type="ECO:0000313" key="6">
    <source>
        <dbReference type="Proteomes" id="UP000199024"/>
    </source>
</evidence>
<comment type="subcellular location">
    <subcellularLocation>
        <location evidence="1">Cell outer membrane</location>
    </subcellularLocation>
</comment>
<keyword evidence="5" id="KW-0378">Hydrolase</keyword>
<evidence type="ECO:0000259" key="4">
    <source>
        <dbReference type="Pfam" id="PF25183"/>
    </source>
</evidence>
<dbReference type="Gene3D" id="2.60.40.1120">
    <property type="entry name" value="Carboxypeptidase-like, regulatory domain"/>
    <property type="match status" value="1"/>
</dbReference>
<keyword evidence="2" id="KW-0472">Membrane</keyword>
<dbReference type="Pfam" id="PF25183">
    <property type="entry name" value="OMP_b-brl_4"/>
    <property type="match status" value="1"/>
</dbReference>
<dbReference type="SUPFAM" id="SSF49452">
    <property type="entry name" value="Starch-binding domain-like"/>
    <property type="match status" value="1"/>
</dbReference>
<keyword evidence="5" id="KW-0645">Protease</keyword>
<dbReference type="RefSeq" id="WP_175528793.1">
    <property type="nucleotide sequence ID" value="NZ_FOZL01000001.1"/>
</dbReference>
<organism evidence="5 6">
    <name type="scientific">Granulicella pectinivorans</name>
    <dbReference type="NCBI Taxonomy" id="474950"/>
    <lineage>
        <taxon>Bacteria</taxon>
        <taxon>Pseudomonadati</taxon>
        <taxon>Acidobacteriota</taxon>
        <taxon>Terriglobia</taxon>
        <taxon>Terriglobales</taxon>
        <taxon>Acidobacteriaceae</taxon>
        <taxon>Granulicella</taxon>
    </lineage>
</organism>
<dbReference type="EMBL" id="FOZL01000001">
    <property type="protein sequence ID" value="SFR96979.1"/>
    <property type="molecule type" value="Genomic_DNA"/>
</dbReference>
<protein>
    <submittedName>
        <fullName evidence="5">Carboxypeptidase regulatory-like domain-containing protein</fullName>
    </submittedName>
</protein>
<dbReference type="AlphaFoldDB" id="A0A1I6L0H1"/>
<evidence type="ECO:0000256" key="2">
    <source>
        <dbReference type="ARBA" id="ARBA00023136"/>
    </source>
</evidence>
<dbReference type="GO" id="GO:0030246">
    <property type="term" value="F:carbohydrate binding"/>
    <property type="evidence" value="ECO:0007669"/>
    <property type="project" value="InterPro"/>
</dbReference>
<sequence length="1195" mass="127830">MHRSSNPGRLGNLFFALILLVLGFGHAALAQAGAGSIQGIIADPSGAVIPNAIVNATNSATGVVTSRKSTGSGLYNISPLQIGEYTVTVIAPGFGPRTQEHIQVDALATISLNLELKPGTDTVITVSTPSLNASNGTVGDTVNSQDYQLLPLVMNSAPRNPVAFVNLANGVDSTRGYNGGAVNYHNETYLEGVVASGINQQGAANNTSLGAIIEAVDESQVQTIGISAKYQGQGFNNFTMRSGTNKFHGTAFEFFRNTELDTWNYLAKSVINPATGKATKPVEKQNEYGLVIGGPIMKEKAFFFAGYERMAYRSLPNPGYFTLPTLAMRNGDFSAFAASTGYHIYDPATTTCINNGANCRRNQFPGDIIPASRISAISKAAQAFLPTNLANGNYQNNYLGSQSTGYNYFKASGKLDYQYTPTQRLSLVYLVGQRANSAGALDSGSILPLPYSATTSTTLFNNTGIIGHNWVISPNMVNDIKYSYFRNETIQADPTLTPQYALSTLGFQNTLPGWGGGSFIKTAFSGNNGLTSWDGSGTTLNTNRPQNLLVNTYGLTDDLQWTRGRHSISVGAQMEWYQYNSALPATGTGVSFSFDTSTSAMFTGQEAVGAPATYGKSSVTTTSGNAYVGYLLGSTTSAYVADQRALGVLGGRFKALSPYIQDDWKASQNLTINAGLRWDIYGSYHEVLDRMSFFNPDIPNPVAHGAMGVIEYNGKGNQYYCNCDTRVKTYWGNVEPRLGFAYQAAKDLVFRGSFGISATHAGGTGGRGGAREGTNQIGLAASTNLAQSLGYESPYSWTNPLFTATPPTFDNTYGVGLTTTPGFTAPGQTVFYDEPYLASRSAYYENYSFGLQKAVTNKTTVSIDYSGSLGHFLPNGNGHGIFSNQAQPQYLVLGSLLTAPANPTNLAAANALLAQNGMASISLPYTNYNTTTGTIGQALRPFPQYTISNNFQNDGNSKYNAFEFTLKQRAYHGLSLTVNYTYSRLYDNLAARTSTYVKSNAYNIDNGPQSLHIYGSWVTPSASGKRLVRGLTGGWVISSIYSYNSGNPLVYTTSCAGQFAFFGGCRPSLNPNFTGQLRTSVPYGSRNFKEAAFVPSLSSSPNAPFLTSATAFGNAPYAKAYGVTGPSTKDLDASIRRTFGPFEHARFTIGADMFNVTNHVEATGLTTGITSTAFGTASKQSNTSRDVQLNAKIEF</sequence>
<accession>A0A1I6L0H1</accession>
<proteinExistence type="predicted"/>
<dbReference type="Proteomes" id="UP000199024">
    <property type="component" value="Unassembled WGS sequence"/>
</dbReference>
<dbReference type="InterPro" id="IPR057601">
    <property type="entry name" value="Oar-like_b-barrel"/>
</dbReference>
<dbReference type="InterPro" id="IPR036942">
    <property type="entry name" value="Beta-barrel_TonB_sf"/>
</dbReference>
<feature type="domain" description="TonB-dependent transporter Oar-like beta-barrel" evidence="4">
    <location>
        <begin position="240"/>
        <end position="1188"/>
    </location>
</feature>
<evidence type="ECO:0000313" key="5">
    <source>
        <dbReference type="EMBL" id="SFR96979.1"/>
    </source>
</evidence>
<gene>
    <name evidence="5" type="ORF">SAMN05421771_0071</name>
</gene>
<reference evidence="5 6" key="1">
    <citation type="submission" date="2016-10" db="EMBL/GenBank/DDBJ databases">
        <authorList>
            <person name="de Groot N.N."/>
        </authorList>
    </citation>
    <scope>NUCLEOTIDE SEQUENCE [LARGE SCALE GENOMIC DNA]</scope>
    <source>
        <strain evidence="5 6">DSM 21001</strain>
    </source>
</reference>
<evidence type="ECO:0000256" key="1">
    <source>
        <dbReference type="ARBA" id="ARBA00004442"/>
    </source>
</evidence>
<dbReference type="InterPro" id="IPR013784">
    <property type="entry name" value="Carb-bd-like_fold"/>
</dbReference>
<name>A0A1I6L0H1_9BACT</name>